<evidence type="ECO:0000313" key="1">
    <source>
        <dbReference type="EMBL" id="GAD94445.1"/>
    </source>
</evidence>
<protein>
    <submittedName>
        <fullName evidence="1">Uncharacterized protein</fullName>
    </submittedName>
</protein>
<proteinExistence type="predicted"/>
<organism evidence="1 2">
    <name type="scientific">Byssochlamys spectabilis (strain No. 5 / NBRC 109023)</name>
    <name type="common">Paecilomyces variotii</name>
    <dbReference type="NCBI Taxonomy" id="1356009"/>
    <lineage>
        <taxon>Eukaryota</taxon>
        <taxon>Fungi</taxon>
        <taxon>Dikarya</taxon>
        <taxon>Ascomycota</taxon>
        <taxon>Pezizomycotina</taxon>
        <taxon>Eurotiomycetes</taxon>
        <taxon>Eurotiomycetidae</taxon>
        <taxon>Eurotiales</taxon>
        <taxon>Thermoascaceae</taxon>
        <taxon>Paecilomyces</taxon>
    </lineage>
</organism>
<dbReference type="InParanoid" id="V5HX59"/>
<accession>V5HX59</accession>
<evidence type="ECO:0000313" key="2">
    <source>
        <dbReference type="Proteomes" id="UP000018001"/>
    </source>
</evidence>
<dbReference type="Proteomes" id="UP000018001">
    <property type="component" value="Unassembled WGS sequence"/>
</dbReference>
<dbReference type="AlphaFoldDB" id="V5HX59"/>
<gene>
    <name evidence="1" type="ORF">PVAR5_3071</name>
</gene>
<dbReference type="EMBL" id="BAUL01000092">
    <property type="protein sequence ID" value="GAD94445.1"/>
    <property type="molecule type" value="Genomic_DNA"/>
</dbReference>
<reference evidence="2" key="1">
    <citation type="journal article" date="2014" name="Genome Announc.">
        <title>Draft genome sequence of the formaldehyde-resistant fungus Byssochlamys spectabilis No. 5 (anamorph Paecilomyces variotii No. 5) (NBRC109023).</title>
        <authorList>
            <person name="Oka T."/>
            <person name="Ekino K."/>
            <person name="Fukuda K."/>
            <person name="Nomura Y."/>
        </authorList>
    </citation>
    <scope>NUCLEOTIDE SEQUENCE [LARGE SCALE GENOMIC DNA]</scope>
    <source>
        <strain evidence="2">No. 5 / NBRC 109023</strain>
    </source>
</reference>
<name>V5HX59_BYSSN</name>
<keyword evidence="2" id="KW-1185">Reference proteome</keyword>
<sequence length="384" mass="41513">MTALRVEGATSIETNLKADGVFSMMESEYGLWTTRPAGAPSPGRQVAIWVRRGPPEGDGGTRQDKVCDSNRLPVLGNGSGQWSASTAAAGRALDVPGETQPRVGIDTRAFISLDAPAGTAGEMMRTNCSNPGIPGAGSNDRGRTTLLAAEPAPNAISRRIDDEKQCLMELLLAIRRCFGQGIIPARLARSVQLASLSSFVLGAQKASAHATGAHLQKHLCLFSMRCWTTVILDTYKDAIALARLARVSLMDSYHFQESTGNGNGLLSQEFSGEARGRAEQLATLESDGPWSMEIVMGKSARAIWAQCVKTVRTSLGPGHAEFPAMELLSTQSSSSIENVPSIIQPQRELLSYPRALEVYFYEGFGARTELTQVSYQYFLDYIYR</sequence>
<comment type="caution">
    <text evidence="1">The sequence shown here is derived from an EMBL/GenBank/DDBJ whole genome shotgun (WGS) entry which is preliminary data.</text>
</comment>
<dbReference type="HOGENOM" id="CLU_719596_0_0_1"/>